<dbReference type="PANTHER" id="PTHR35870">
    <property type="entry name" value="PROTEIN, PUTATIVE (AFU_ORTHOLOGUE AFUA_5G03330)-RELATED"/>
    <property type="match status" value="1"/>
</dbReference>
<dbReference type="Pfam" id="PF14027">
    <property type="entry name" value="Questin_oxidase"/>
    <property type="match status" value="1"/>
</dbReference>
<dbReference type="GO" id="GO:0016491">
    <property type="term" value="F:oxidoreductase activity"/>
    <property type="evidence" value="ECO:0007669"/>
    <property type="project" value="UniProtKB-KW"/>
</dbReference>
<reference evidence="3" key="1">
    <citation type="journal article" date="2019" name="Int. J. Syst. Evol. Microbiol.">
        <title>The Global Catalogue of Microorganisms (GCM) 10K type strain sequencing project: providing services to taxonomists for standard genome sequencing and annotation.</title>
        <authorList>
            <consortium name="The Broad Institute Genomics Platform"/>
            <consortium name="The Broad Institute Genome Sequencing Center for Infectious Disease"/>
            <person name="Wu L."/>
            <person name="Ma J."/>
        </authorList>
    </citation>
    <scope>NUCLEOTIDE SEQUENCE [LARGE SCALE GENOMIC DNA]</scope>
    <source>
        <strain evidence="3">NBRC 15640</strain>
    </source>
</reference>
<proteinExistence type="predicted"/>
<keyword evidence="1" id="KW-0560">Oxidoreductase</keyword>
<protein>
    <recommendedName>
        <fullName evidence="4">Questin oxidase family protein</fullName>
    </recommendedName>
</protein>
<dbReference type="InterPro" id="IPR025337">
    <property type="entry name" value="Questin_oxidase-like"/>
</dbReference>
<keyword evidence="3" id="KW-1185">Reference proteome</keyword>
<evidence type="ECO:0000313" key="3">
    <source>
        <dbReference type="Proteomes" id="UP001156690"/>
    </source>
</evidence>
<dbReference type="PANTHER" id="PTHR35870:SF1">
    <property type="entry name" value="PROTEIN, PUTATIVE (AFU_ORTHOLOGUE AFUA_5G03330)-RELATED"/>
    <property type="match status" value="1"/>
</dbReference>
<organism evidence="2 3">
    <name type="scientific">Vibrio penaeicida</name>
    <dbReference type="NCBI Taxonomy" id="104609"/>
    <lineage>
        <taxon>Bacteria</taxon>
        <taxon>Pseudomonadati</taxon>
        <taxon>Pseudomonadota</taxon>
        <taxon>Gammaproteobacteria</taxon>
        <taxon>Vibrionales</taxon>
        <taxon>Vibrionaceae</taxon>
        <taxon>Vibrio</taxon>
    </lineage>
</organism>
<dbReference type="AlphaFoldDB" id="A0AAV5NR54"/>
<accession>A0AAV5NR54</accession>
<dbReference type="RefSeq" id="WP_126608541.1">
    <property type="nucleotide sequence ID" value="NZ_AP025144.1"/>
</dbReference>
<dbReference type="EMBL" id="BSNX01000015">
    <property type="protein sequence ID" value="GLQ72482.1"/>
    <property type="molecule type" value="Genomic_DNA"/>
</dbReference>
<sequence length="325" mass="36889">MNNIRSSTQHLVTATHQFDPNYQGNLTNHLPMALVALDLSGASEARIQRFYDHYVKILDPKKASRTAKQPQMSNRDHFNDWQAFFLNEIHSHGIETCLKNQLPVLVEGIAAAAFHGLIRLSYAIDLGSPDEISHALAYLASEYQYLGDLQTTNSYSLDEQIVEGYNLFHQHSFEPGIIVDRVQEVIESERYVSISAIPDTLPLEKVRDVILKQFIRTNDFTYLHGVTGLQAFINILPYLQDQTVGLQRFWQAYVAAYCASSPYAKATDCTITHPSKNWQQRLQRASQSNDDHTIKLVFSCFRIDQSNPTPLSIQAAEMRLAKESL</sequence>
<gene>
    <name evidence="2" type="ORF">GCM10007932_18420</name>
</gene>
<evidence type="ECO:0000313" key="2">
    <source>
        <dbReference type="EMBL" id="GLQ72482.1"/>
    </source>
</evidence>
<dbReference type="Proteomes" id="UP001156690">
    <property type="component" value="Unassembled WGS sequence"/>
</dbReference>
<evidence type="ECO:0008006" key="4">
    <source>
        <dbReference type="Google" id="ProtNLM"/>
    </source>
</evidence>
<evidence type="ECO:0000256" key="1">
    <source>
        <dbReference type="ARBA" id="ARBA00023002"/>
    </source>
</evidence>
<name>A0AAV5NR54_9VIBR</name>
<comment type="caution">
    <text evidence="2">The sequence shown here is derived from an EMBL/GenBank/DDBJ whole genome shotgun (WGS) entry which is preliminary data.</text>
</comment>